<reference evidence="3" key="1">
    <citation type="journal article" date="2020" name="Fungal Divers.">
        <title>Resolving the Mortierellaceae phylogeny through synthesis of multi-gene phylogenetics and phylogenomics.</title>
        <authorList>
            <person name="Vandepol N."/>
            <person name="Liber J."/>
            <person name="Desiro A."/>
            <person name="Na H."/>
            <person name="Kennedy M."/>
            <person name="Barry K."/>
            <person name="Grigoriev I.V."/>
            <person name="Miller A.N."/>
            <person name="O'Donnell K."/>
            <person name="Stajich J.E."/>
            <person name="Bonito G."/>
        </authorList>
    </citation>
    <scope>NUCLEOTIDE SEQUENCE</scope>
    <source>
        <strain evidence="3">NVP60</strain>
    </source>
</reference>
<feature type="compositionally biased region" description="Polar residues" evidence="1">
    <location>
        <begin position="135"/>
        <end position="146"/>
    </location>
</feature>
<feature type="compositionally biased region" description="Gly residues" evidence="1">
    <location>
        <begin position="125"/>
        <end position="134"/>
    </location>
</feature>
<name>A0A9P6R277_9FUNG</name>
<evidence type="ECO:0000256" key="1">
    <source>
        <dbReference type="SAM" id="MobiDB-lite"/>
    </source>
</evidence>
<proteinExistence type="predicted"/>
<dbReference type="Proteomes" id="UP000823405">
    <property type="component" value="Unassembled WGS sequence"/>
</dbReference>
<organism evidence="3 4">
    <name type="scientific">Linnemannia gamsii</name>
    <dbReference type="NCBI Taxonomy" id="64522"/>
    <lineage>
        <taxon>Eukaryota</taxon>
        <taxon>Fungi</taxon>
        <taxon>Fungi incertae sedis</taxon>
        <taxon>Mucoromycota</taxon>
        <taxon>Mortierellomycotina</taxon>
        <taxon>Mortierellomycetes</taxon>
        <taxon>Mortierellales</taxon>
        <taxon>Mortierellaceae</taxon>
        <taxon>Linnemannia</taxon>
    </lineage>
</organism>
<accession>A0A9P6R277</accession>
<keyword evidence="2" id="KW-0732">Signal</keyword>
<feature type="chain" id="PRO_5040257883" description="Extracellular membrane protein CFEM domain-containing protein" evidence="2">
    <location>
        <begin position="23"/>
        <end position="178"/>
    </location>
</feature>
<feature type="region of interest" description="Disordered" evidence="1">
    <location>
        <begin position="125"/>
        <end position="146"/>
    </location>
</feature>
<evidence type="ECO:0000313" key="4">
    <source>
        <dbReference type="Proteomes" id="UP000823405"/>
    </source>
</evidence>
<dbReference type="AlphaFoldDB" id="A0A9P6R277"/>
<dbReference type="EMBL" id="JAAAIN010000776">
    <property type="protein sequence ID" value="KAG0310956.1"/>
    <property type="molecule type" value="Genomic_DNA"/>
</dbReference>
<gene>
    <name evidence="3" type="ORF">BGZ97_012195</name>
</gene>
<protein>
    <recommendedName>
        <fullName evidence="5">Extracellular membrane protein CFEM domain-containing protein</fullName>
    </recommendedName>
</protein>
<sequence length="178" mass="17549">MHVFTATLAPILAMLLLTVVSAQTPPPPSDNCLSCVLSAALIISPTCDLMIMISPLPADNRLSTKQMSCFCPLTASNVWIQPCVGAVGGCTATDAITFNIMISATKSVCDAGGVVAPPGVGAGTGGGSGTGSGGNTNMPGTPATSKNGASELIPGASSNKCVYSGIFALAAASVALFL</sequence>
<keyword evidence="4" id="KW-1185">Reference proteome</keyword>
<evidence type="ECO:0008006" key="5">
    <source>
        <dbReference type="Google" id="ProtNLM"/>
    </source>
</evidence>
<evidence type="ECO:0000313" key="3">
    <source>
        <dbReference type="EMBL" id="KAG0310956.1"/>
    </source>
</evidence>
<comment type="caution">
    <text evidence="3">The sequence shown here is derived from an EMBL/GenBank/DDBJ whole genome shotgun (WGS) entry which is preliminary data.</text>
</comment>
<feature type="signal peptide" evidence="2">
    <location>
        <begin position="1"/>
        <end position="22"/>
    </location>
</feature>
<dbReference type="OrthoDB" id="2445447at2759"/>
<evidence type="ECO:0000256" key="2">
    <source>
        <dbReference type="SAM" id="SignalP"/>
    </source>
</evidence>